<proteinExistence type="predicted"/>
<evidence type="ECO:0000313" key="3">
    <source>
        <dbReference type="Proteomes" id="UP001307889"/>
    </source>
</evidence>
<feature type="signal peptide" evidence="1">
    <location>
        <begin position="1"/>
        <end position="21"/>
    </location>
</feature>
<organism evidence="2 3">
    <name type="scientific">Nesidiocoris tenuis</name>
    <dbReference type="NCBI Taxonomy" id="355587"/>
    <lineage>
        <taxon>Eukaryota</taxon>
        <taxon>Metazoa</taxon>
        <taxon>Ecdysozoa</taxon>
        <taxon>Arthropoda</taxon>
        <taxon>Hexapoda</taxon>
        <taxon>Insecta</taxon>
        <taxon>Pterygota</taxon>
        <taxon>Neoptera</taxon>
        <taxon>Paraneoptera</taxon>
        <taxon>Hemiptera</taxon>
        <taxon>Heteroptera</taxon>
        <taxon>Panheteroptera</taxon>
        <taxon>Cimicomorpha</taxon>
        <taxon>Miridae</taxon>
        <taxon>Dicyphina</taxon>
        <taxon>Nesidiocoris</taxon>
    </lineage>
</organism>
<protein>
    <submittedName>
        <fullName evidence="2">Uncharacterized protein</fullName>
    </submittedName>
</protein>
<feature type="chain" id="PRO_5047008118" evidence="1">
    <location>
        <begin position="22"/>
        <end position="106"/>
    </location>
</feature>
<sequence length="106" mass="12421">MRCGFLHGLILWRLLVMRFWRYRIFSIANEFDFTLYPADDAPRPALQIAGMEIPNWMENYIPAVLPAITLHVSYFIALISKIVLQNERIQCVAPKQGDHLWPRFSS</sequence>
<evidence type="ECO:0000313" key="2">
    <source>
        <dbReference type="EMBL" id="BES98198.1"/>
    </source>
</evidence>
<accession>A0ABN7B1S8</accession>
<reference evidence="2 3" key="1">
    <citation type="submission" date="2023-09" db="EMBL/GenBank/DDBJ databases">
        <title>Nesidiocoris tenuis whole genome shotgun sequence.</title>
        <authorList>
            <person name="Shibata T."/>
            <person name="Shimoda M."/>
            <person name="Kobayashi T."/>
            <person name="Uehara T."/>
        </authorList>
    </citation>
    <scope>NUCLEOTIDE SEQUENCE [LARGE SCALE GENOMIC DNA]</scope>
    <source>
        <strain evidence="2 3">Japan</strain>
    </source>
</reference>
<dbReference type="EMBL" id="AP028917">
    <property type="protein sequence ID" value="BES98198.1"/>
    <property type="molecule type" value="Genomic_DNA"/>
</dbReference>
<evidence type="ECO:0000256" key="1">
    <source>
        <dbReference type="SAM" id="SignalP"/>
    </source>
</evidence>
<keyword evidence="1" id="KW-0732">Signal</keyword>
<name>A0ABN7B1S8_9HEMI</name>
<dbReference type="Proteomes" id="UP001307889">
    <property type="component" value="Chromosome 9"/>
</dbReference>
<gene>
    <name evidence="2" type="ORF">NTJ_11013</name>
</gene>
<keyword evidence="3" id="KW-1185">Reference proteome</keyword>